<sequence length="41" mass="4434">MLIGLQLNGVCNTTAGSMEGIIAPWMVQSPWRCTQPVKACQ</sequence>
<reference evidence="1" key="2">
    <citation type="journal article" date="2015" name="Fish Shellfish Immunol.">
        <title>Early steps in the European eel (Anguilla anguilla)-Vibrio vulnificus interaction in the gills: Role of the RtxA13 toxin.</title>
        <authorList>
            <person name="Callol A."/>
            <person name="Pajuelo D."/>
            <person name="Ebbesson L."/>
            <person name="Teles M."/>
            <person name="MacKenzie S."/>
            <person name="Amaro C."/>
        </authorList>
    </citation>
    <scope>NUCLEOTIDE SEQUENCE</scope>
</reference>
<protein>
    <submittedName>
        <fullName evidence="1">Uncharacterized protein</fullName>
    </submittedName>
</protein>
<dbReference type="AlphaFoldDB" id="A0A0E9SDU3"/>
<proteinExistence type="predicted"/>
<accession>A0A0E9SDU3</accession>
<dbReference type="EMBL" id="GBXM01069737">
    <property type="protein sequence ID" value="JAH38840.1"/>
    <property type="molecule type" value="Transcribed_RNA"/>
</dbReference>
<evidence type="ECO:0000313" key="1">
    <source>
        <dbReference type="EMBL" id="JAH38840.1"/>
    </source>
</evidence>
<name>A0A0E9SDU3_ANGAN</name>
<organism evidence="1">
    <name type="scientific">Anguilla anguilla</name>
    <name type="common">European freshwater eel</name>
    <name type="synonym">Muraena anguilla</name>
    <dbReference type="NCBI Taxonomy" id="7936"/>
    <lineage>
        <taxon>Eukaryota</taxon>
        <taxon>Metazoa</taxon>
        <taxon>Chordata</taxon>
        <taxon>Craniata</taxon>
        <taxon>Vertebrata</taxon>
        <taxon>Euteleostomi</taxon>
        <taxon>Actinopterygii</taxon>
        <taxon>Neopterygii</taxon>
        <taxon>Teleostei</taxon>
        <taxon>Anguilliformes</taxon>
        <taxon>Anguillidae</taxon>
        <taxon>Anguilla</taxon>
    </lineage>
</organism>
<reference evidence="1" key="1">
    <citation type="submission" date="2014-11" db="EMBL/GenBank/DDBJ databases">
        <authorList>
            <person name="Amaro Gonzalez C."/>
        </authorList>
    </citation>
    <scope>NUCLEOTIDE SEQUENCE</scope>
</reference>